<dbReference type="EMBL" id="KY953156">
    <property type="protein sequence ID" value="ARW58990.1"/>
    <property type="molecule type" value="Genomic_DNA"/>
</dbReference>
<evidence type="ECO:0000256" key="1">
    <source>
        <dbReference type="ARBA" id="ARBA00023015"/>
    </source>
</evidence>
<dbReference type="GO" id="GO:0003700">
    <property type="term" value="F:DNA-binding transcription factor activity"/>
    <property type="evidence" value="ECO:0007669"/>
    <property type="project" value="InterPro"/>
</dbReference>
<evidence type="ECO:0000256" key="2">
    <source>
        <dbReference type="ARBA" id="ARBA00023125"/>
    </source>
</evidence>
<dbReference type="Gene3D" id="3.30.730.10">
    <property type="entry name" value="AP2/ERF domain"/>
    <property type="match status" value="1"/>
</dbReference>
<dbReference type="PROSITE" id="PS51032">
    <property type="entry name" value="AP2_ERF"/>
    <property type="match status" value="1"/>
</dbReference>
<reference evidence="6" key="1">
    <citation type="submission" date="2017-04" db="EMBL/GenBank/DDBJ databases">
        <authorList>
            <person name="Buttimer C.T.H."/>
            <person name="Lucid A."/>
            <person name="Coffey A."/>
        </authorList>
    </citation>
    <scope>NUCLEOTIDE SEQUENCE [LARGE SCALE GENOMIC DNA]</scope>
</reference>
<evidence type="ECO:0000313" key="5">
    <source>
        <dbReference type="EMBL" id="ARW58990.1"/>
    </source>
</evidence>
<organism evidence="5 6">
    <name type="scientific">Pectobacterium phage vB_PatP_CB5</name>
    <dbReference type="NCBI Taxonomy" id="1983582"/>
    <lineage>
        <taxon>Viruses</taxon>
        <taxon>Duplodnaviria</taxon>
        <taxon>Heunggongvirae</taxon>
        <taxon>Uroviricota</taxon>
        <taxon>Caudoviricetes</taxon>
        <taxon>Autographivirales</taxon>
        <taxon>Autoscriptoviridae</taxon>
        <taxon>Corkvirinae</taxon>
        <taxon>Phimunavirus</taxon>
        <taxon>Phimunavirus CB5</taxon>
    </lineage>
</organism>
<dbReference type="InterPro" id="IPR044925">
    <property type="entry name" value="His-Me_finger_sf"/>
</dbReference>
<protein>
    <submittedName>
        <fullName evidence="5">HNH endonuclease</fullName>
    </submittedName>
</protein>
<keyword evidence="2" id="KW-0238">DNA-binding</keyword>
<keyword evidence="6" id="KW-1185">Reference proteome</keyword>
<dbReference type="SUPFAM" id="SSF54060">
    <property type="entry name" value="His-Me finger endonucleases"/>
    <property type="match status" value="1"/>
</dbReference>
<keyword evidence="3" id="KW-0804">Transcription</keyword>
<evidence type="ECO:0000256" key="3">
    <source>
        <dbReference type="ARBA" id="ARBA00023163"/>
    </source>
</evidence>
<dbReference type="InterPro" id="IPR016177">
    <property type="entry name" value="DNA-bd_dom_sf"/>
</dbReference>
<keyword evidence="5" id="KW-0540">Nuclease</keyword>
<feature type="domain" description="AP2/ERF" evidence="4">
    <location>
        <begin position="91"/>
        <end position="145"/>
    </location>
</feature>
<dbReference type="Pfam" id="PF13392">
    <property type="entry name" value="HNH_3"/>
    <property type="match status" value="1"/>
</dbReference>
<accession>A0A2U7MVS5</accession>
<name>A0A2U7MVS5_9CAUD</name>
<dbReference type="InterPro" id="IPR001471">
    <property type="entry name" value="AP2/ERF_dom"/>
</dbReference>
<evidence type="ECO:0000259" key="4">
    <source>
        <dbReference type="PROSITE" id="PS51032"/>
    </source>
</evidence>
<dbReference type="GO" id="GO:0003677">
    <property type="term" value="F:DNA binding"/>
    <property type="evidence" value="ECO:0007669"/>
    <property type="project" value="UniProtKB-KW"/>
</dbReference>
<dbReference type="GO" id="GO:0004519">
    <property type="term" value="F:endonuclease activity"/>
    <property type="evidence" value="ECO:0007669"/>
    <property type="project" value="UniProtKB-KW"/>
</dbReference>
<sequence>MSDWYYDKESGVVYRNGRPMTLLGKDGYVRMRYKGRVERAHRLAYILQGLPLPKQVDHINGNRAANRWVNLRPATNTQNQYNRRPASKLGHKKGAYMNIGGRTWYSLLRYNGKRIYLGTFKTEDEAHAAYTEASKKYHGNFSRTE</sequence>
<keyword evidence="5" id="KW-0255">Endonuclease</keyword>
<evidence type="ECO:0000313" key="6">
    <source>
        <dbReference type="Proteomes" id="UP000246264"/>
    </source>
</evidence>
<keyword evidence="1" id="KW-0805">Transcription regulation</keyword>
<dbReference type="InterPro" id="IPR036955">
    <property type="entry name" value="AP2/ERF_dom_sf"/>
</dbReference>
<dbReference type="Proteomes" id="UP000246264">
    <property type="component" value="Segment"/>
</dbReference>
<dbReference type="InterPro" id="IPR003615">
    <property type="entry name" value="HNH_nuc"/>
</dbReference>
<gene>
    <name evidence="5" type="ORF">CB5_17</name>
</gene>
<dbReference type="SUPFAM" id="SSF54171">
    <property type="entry name" value="DNA-binding domain"/>
    <property type="match status" value="1"/>
</dbReference>
<keyword evidence="5" id="KW-0378">Hydrolase</keyword>
<dbReference type="Gene3D" id="3.90.75.20">
    <property type="match status" value="1"/>
</dbReference>
<proteinExistence type="predicted"/>